<feature type="transmembrane region" description="Helical" evidence="7">
    <location>
        <begin position="129"/>
        <end position="153"/>
    </location>
</feature>
<sequence length="360" mass="39454">MFEYVEFPVLPIVKVHLIINAVLAFFTVLVVGLRLAARFMSGAGLWWDDYLILFAVPQGLGMLIIQGLWMPMGIGFDMPATLPNLETILKMLVAYELIYATSISTIKISVMIFYLRVFVNRGLRIATKAALAFVVTWSVANILQVFLICRPFAKTYSLTVEGTCGNQVASFIAIGAFNIITDMSTPAKLGLTGVFLVGLIVSVIAIIRIVTLTQLDLMNLTGTMIWADFWSATEPNLAILCVSLPMLGSLWSRCFGRQGASKLGYSGENGTNGSAFSKLKNQSNQNNQIALESIYAANQEVHYQSAIATAATPDPDRDLSTYADRDKDSGSDVALTEHETCRQDKNGGIRVQTKWTISHD</sequence>
<accession>A0AAD4ERH4</accession>
<feature type="region of interest" description="Disordered" evidence="6">
    <location>
        <begin position="312"/>
        <end position="335"/>
    </location>
</feature>
<gene>
    <name evidence="9" type="ORF">NEMBOFW57_010408</name>
</gene>
<feature type="compositionally biased region" description="Basic and acidic residues" evidence="6">
    <location>
        <begin position="314"/>
        <end position="335"/>
    </location>
</feature>
<keyword evidence="2 7" id="KW-0812">Transmembrane</keyword>
<comment type="caution">
    <text evidence="9">The sequence shown here is derived from an EMBL/GenBank/DDBJ whole genome shotgun (WGS) entry which is preliminary data.</text>
</comment>
<dbReference type="GO" id="GO:0016020">
    <property type="term" value="C:membrane"/>
    <property type="evidence" value="ECO:0007669"/>
    <property type="project" value="UniProtKB-SubCell"/>
</dbReference>
<evidence type="ECO:0000256" key="2">
    <source>
        <dbReference type="ARBA" id="ARBA00022692"/>
    </source>
</evidence>
<dbReference type="InterPro" id="IPR049326">
    <property type="entry name" value="Rhodopsin_dom_fungi"/>
</dbReference>
<feature type="transmembrane region" description="Helical" evidence="7">
    <location>
        <begin position="49"/>
        <end position="72"/>
    </location>
</feature>
<evidence type="ECO:0000259" key="8">
    <source>
        <dbReference type="Pfam" id="PF20684"/>
    </source>
</evidence>
<evidence type="ECO:0000256" key="5">
    <source>
        <dbReference type="ARBA" id="ARBA00038359"/>
    </source>
</evidence>
<reference evidence="9" key="1">
    <citation type="submission" date="2023-02" db="EMBL/GenBank/DDBJ databases">
        <authorList>
            <person name="Palmer J.M."/>
        </authorList>
    </citation>
    <scope>NUCLEOTIDE SEQUENCE</scope>
    <source>
        <strain evidence="9">FW57</strain>
    </source>
</reference>
<evidence type="ECO:0000256" key="3">
    <source>
        <dbReference type="ARBA" id="ARBA00022989"/>
    </source>
</evidence>
<dbReference type="EMBL" id="JAHCVI010000006">
    <property type="protein sequence ID" value="KAG7284048.1"/>
    <property type="molecule type" value="Genomic_DNA"/>
</dbReference>
<dbReference type="PANTHER" id="PTHR33048:SF161">
    <property type="entry name" value="INTEGRAL MEMBRANE PROTEIN"/>
    <property type="match status" value="1"/>
</dbReference>
<organism evidence="9 10">
    <name type="scientific">Staphylotrichum longicolle</name>
    <dbReference type="NCBI Taxonomy" id="669026"/>
    <lineage>
        <taxon>Eukaryota</taxon>
        <taxon>Fungi</taxon>
        <taxon>Dikarya</taxon>
        <taxon>Ascomycota</taxon>
        <taxon>Pezizomycotina</taxon>
        <taxon>Sordariomycetes</taxon>
        <taxon>Sordariomycetidae</taxon>
        <taxon>Sordariales</taxon>
        <taxon>Chaetomiaceae</taxon>
        <taxon>Staphylotrichum</taxon>
    </lineage>
</organism>
<evidence type="ECO:0000313" key="9">
    <source>
        <dbReference type="EMBL" id="KAG7284048.1"/>
    </source>
</evidence>
<evidence type="ECO:0000256" key="1">
    <source>
        <dbReference type="ARBA" id="ARBA00004141"/>
    </source>
</evidence>
<feature type="transmembrane region" description="Helical" evidence="7">
    <location>
        <begin position="235"/>
        <end position="252"/>
    </location>
</feature>
<comment type="subcellular location">
    <subcellularLocation>
        <location evidence="1">Membrane</location>
        <topology evidence="1">Multi-pass membrane protein</topology>
    </subcellularLocation>
</comment>
<name>A0AAD4ERH4_9PEZI</name>
<keyword evidence="3 7" id="KW-1133">Transmembrane helix</keyword>
<feature type="transmembrane region" description="Helical" evidence="7">
    <location>
        <begin position="165"/>
        <end position="181"/>
    </location>
</feature>
<dbReference type="AlphaFoldDB" id="A0AAD4ERH4"/>
<evidence type="ECO:0000256" key="7">
    <source>
        <dbReference type="SAM" id="Phobius"/>
    </source>
</evidence>
<evidence type="ECO:0000256" key="4">
    <source>
        <dbReference type="ARBA" id="ARBA00023136"/>
    </source>
</evidence>
<keyword evidence="10" id="KW-1185">Reference proteome</keyword>
<dbReference type="PANTHER" id="PTHR33048">
    <property type="entry name" value="PTH11-LIKE INTEGRAL MEMBRANE PROTEIN (AFU_ORTHOLOGUE AFUA_5G11245)"/>
    <property type="match status" value="1"/>
</dbReference>
<proteinExistence type="inferred from homology"/>
<keyword evidence="4 7" id="KW-0472">Membrane</keyword>
<feature type="transmembrane region" description="Helical" evidence="7">
    <location>
        <begin position="193"/>
        <end position="215"/>
    </location>
</feature>
<evidence type="ECO:0000313" key="10">
    <source>
        <dbReference type="Proteomes" id="UP001197093"/>
    </source>
</evidence>
<dbReference type="InterPro" id="IPR052337">
    <property type="entry name" value="SAT4-like"/>
</dbReference>
<feature type="transmembrane region" description="Helical" evidence="7">
    <location>
        <begin position="92"/>
        <end position="117"/>
    </location>
</feature>
<dbReference type="Proteomes" id="UP001197093">
    <property type="component" value="Unassembled WGS sequence"/>
</dbReference>
<feature type="domain" description="Rhodopsin" evidence="8">
    <location>
        <begin position="33"/>
        <end position="252"/>
    </location>
</feature>
<dbReference type="Pfam" id="PF20684">
    <property type="entry name" value="Fung_rhodopsin"/>
    <property type="match status" value="1"/>
</dbReference>
<comment type="similarity">
    <text evidence="5">Belongs to the SAT4 family.</text>
</comment>
<evidence type="ECO:0000256" key="6">
    <source>
        <dbReference type="SAM" id="MobiDB-lite"/>
    </source>
</evidence>
<protein>
    <recommendedName>
        <fullName evidence="8">Rhodopsin domain-containing protein</fullName>
    </recommendedName>
</protein>
<feature type="transmembrane region" description="Helical" evidence="7">
    <location>
        <begin position="15"/>
        <end position="37"/>
    </location>
</feature>